<keyword evidence="3" id="KW-0804">Transcription</keyword>
<gene>
    <name evidence="6" type="ORF">SAMN06295933_2728</name>
</gene>
<accession>A0A1X7E6X4</accession>
<feature type="domain" description="HTH tetR-type" evidence="5">
    <location>
        <begin position="67"/>
        <end position="127"/>
    </location>
</feature>
<dbReference type="PANTHER" id="PTHR47506">
    <property type="entry name" value="TRANSCRIPTIONAL REGULATORY PROTEIN"/>
    <property type="match status" value="1"/>
</dbReference>
<reference evidence="7" key="1">
    <citation type="submission" date="2017-04" db="EMBL/GenBank/DDBJ databases">
        <authorList>
            <person name="Varghese N."/>
            <person name="Submissions S."/>
        </authorList>
    </citation>
    <scope>NUCLEOTIDE SEQUENCE [LARGE SCALE GENOMIC DNA]</scope>
    <source>
        <strain evidence="7">K3S</strain>
    </source>
</reference>
<sequence length="258" mass="28335">MNDCASASGLSHGLATKILPAILIVDFSICHVIIITFETLPTCHMVDLILEVKMDFVNTSFNMEVSSNSREKILAAARRVAQAHGYSGLNFRDLAKDVGIKAASIYYYFPSKEDLGAAVAKRYWEDLAAVLESLLGESSDPFLALRQYHDMFRKALENDNRICLCSFMAAEYDDLPESVKKEVQTFADVNVAWLSKVLSAAAVVSSQESEQRARAIFAALAGAQLIARSRSDISLYDDIIDSYGVAGLLPVSNHTLVR</sequence>
<dbReference type="InterPro" id="IPR001647">
    <property type="entry name" value="HTH_TetR"/>
</dbReference>
<name>A0A1X7E6X4_9BACT</name>
<dbReference type="STRING" id="1519643.SAMN06295933_2728"/>
<evidence type="ECO:0000313" key="7">
    <source>
        <dbReference type="Proteomes" id="UP000192906"/>
    </source>
</evidence>
<keyword evidence="1" id="KW-0805">Transcription regulation</keyword>
<evidence type="ECO:0000313" key="6">
    <source>
        <dbReference type="EMBL" id="SMF28609.1"/>
    </source>
</evidence>
<proteinExistence type="predicted"/>
<dbReference type="Proteomes" id="UP000192906">
    <property type="component" value="Unassembled WGS sequence"/>
</dbReference>
<dbReference type="InterPro" id="IPR036271">
    <property type="entry name" value="Tet_transcr_reg_TetR-rel_C_sf"/>
</dbReference>
<evidence type="ECO:0000256" key="1">
    <source>
        <dbReference type="ARBA" id="ARBA00023015"/>
    </source>
</evidence>
<dbReference type="SUPFAM" id="SSF46689">
    <property type="entry name" value="Homeodomain-like"/>
    <property type="match status" value="1"/>
</dbReference>
<dbReference type="Pfam" id="PF00440">
    <property type="entry name" value="TetR_N"/>
    <property type="match status" value="1"/>
</dbReference>
<dbReference type="GO" id="GO:0003677">
    <property type="term" value="F:DNA binding"/>
    <property type="evidence" value="ECO:0007669"/>
    <property type="project" value="UniProtKB-UniRule"/>
</dbReference>
<dbReference type="PANTHER" id="PTHR47506:SF1">
    <property type="entry name" value="HTH-TYPE TRANSCRIPTIONAL REGULATOR YJDC"/>
    <property type="match status" value="1"/>
</dbReference>
<keyword evidence="2 4" id="KW-0238">DNA-binding</keyword>
<evidence type="ECO:0000256" key="4">
    <source>
        <dbReference type="PROSITE-ProRule" id="PRU00335"/>
    </source>
</evidence>
<protein>
    <submittedName>
        <fullName evidence="6">Transcriptional regulator, TetR family</fullName>
    </submittedName>
</protein>
<dbReference type="SUPFAM" id="SSF48498">
    <property type="entry name" value="Tetracyclin repressor-like, C-terminal domain"/>
    <property type="match status" value="1"/>
</dbReference>
<keyword evidence="7" id="KW-1185">Reference proteome</keyword>
<feature type="DNA-binding region" description="H-T-H motif" evidence="4">
    <location>
        <begin position="90"/>
        <end position="109"/>
    </location>
</feature>
<dbReference type="InterPro" id="IPR009057">
    <property type="entry name" value="Homeodomain-like_sf"/>
</dbReference>
<dbReference type="EMBL" id="FWZU01000004">
    <property type="protein sequence ID" value="SMF28609.1"/>
    <property type="molecule type" value="Genomic_DNA"/>
</dbReference>
<dbReference type="PROSITE" id="PS50977">
    <property type="entry name" value="HTH_TETR_2"/>
    <property type="match status" value="1"/>
</dbReference>
<dbReference type="Gene3D" id="1.10.357.10">
    <property type="entry name" value="Tetracycline Repressor, domain 2"/>
    <property type="match status" value="1"/>
</dbReference>
<evidence type="ECO:0000256" key="3">
    <source>
        <dbReference type="ARBA" id="ARBA00023163"/>
    </source>
</evidence>
<evidence type="ECO:0000259" key="5">
    <source>
        <dbReference type="PROSITE" id="PS50977"/>
    </source>
</evidence>
<dbReference type="AlphaFoldDB" id="A0A1X7E6X4"/>
<dbReference type="PRINTS" id="PR00455">
    <property type="entry name" value="HTHTETR"/>
</dbReference>
<organism evidence="6 7">
    <name type="scientific">Desulfovibrio gilichinskyi</name>
    <dbReference type="NCBI Taxonomy" id="1519643"/>
    <lineage>
        <taxon>Bacteria</taxon>
        <taxon>Pseudomonadati</taxon>
        <taxon>Thermodesulfobacteriota</taxon>
        <taxon>Desulfovibrionia</taxon>
        <taxon>Desulfovibrionales</taxon>
        <taxon>Desulfovibrionaceae</taxon>
        <taxon>Desulfovibrio</taxon>
    </lineage>
</organism>
<evidence type="ECO:0000256" key="2">
    <source>
        <dbReference type="ARBA" id="ARBA00023125"/>
    </source>
</evidence>